<proteinExistence type="predicted"/>
<protein>
    <submittedName>
        <fullName evidence="1">Uncharacterized protein</fullName>
    </submittedName>
</protein>
<evidence type="ECO:0000313" key="1">
    <source>
        <dbReference type="EMBL" id="KAF2755022.1"/>
    </source>
</evidence>
<reference evidence="1" key="1">
    <citation type="journal article" date="2020" name="Stud. Mycol.">
        <title>101 Dothideomycetes genomes: a test case for predicting lifestyles and emergence of pathogens.</title>
        <authorList>
            <person name="Haridas S."/>
            <person name="Albert R."/>
            <person name="Binder M."/>
            <person name="Bloem J."/>
            <person name="Labutti K."/>
            <person name="Salamov A."/>
            <person name="Andreopoulos B."/>
            <person name="Baker S."/>
            <person name="Barry K."/>
            <person name="Bills G."/>
            <person name="Bluhm B."/>
            <person name="Cannon C."/>
            <person name="Castanera R."/>
            <person name="Culley D."/>
            <person name="Daum C."/>
            <person name="Ezra D."/>
            <person name="Gonzalez J."/>
            <person name="Henrissat B."/>
            <person name="Kuo A."/>
            <person name="Liang C."/>
            <person name="Lipzen A."/>
            <person name="Lutzoni F."/>
            <person name="Magnuson J."/>
            <person name="Mondo S."/>
            <person name="Nolan M."/>
            <person name="Ohm R."/>
            <person name="Pangilinan J."/>
            <person name="Park H.-J."/>
            <person name="Ramirez L."/>
            <person name="Alfaro M."/>
            <person name="Sun H."/>
            <person name="Tritt A."/>
            <person name="Yoshinaga Y."/>
            <person name="Zwiers L.-H."/>
            <person name="Turgeon B."/>
            <person name="Goodwin S."/>
            <person name="Spatafora J."/>
            <person name="Crous P."/>
            <person name="Grigoriev I."/>
        </authorList>
    </citation>
    <scope>NUCLEOTIDE SEQUENCE</scope>
    <source>
        <strain evidence="1">CBS 121739</strain>
    </source>
</reference>
<sequence length="174" mass="18947">MSTPQSRPGLLYINSGIKDPATLSPHQYTQVYKDKHIPDVVATGSLHSASFYYGAADPSAAAAATITTLPYLVLYHFDDLAHALTSALPAVPLQYSGLPGSGRLPDLAHFDTRSYALCAHNKPHGVAFGTSTVFVFSKAGRGALRLCIIITLWRRLRRKPRRSTRTKPTNRATN</sequence>
<dbReference type="RefSeq" id="XP_033597473.1">
    <property type="nucleotide sequence ID" value="XM_033744539.1"/>
</dbReference>
<keyword evidence="2" id="KW-1185">Reference proteome</keyword>
<dbReference type="EMBL" id="ML996578">
    <property type="protein sequence ID" value="KAF2755022.1"/>
    <property type="molecule type" value="Genomic_DNA"/>
</dbReference>
<accession>A0A6A6VWQ2</accession>
<gene>
    <name evidence="1" type="ORF">EJ05DRAFT_478837</name>
</gene>
<dbReference type="AlphaFoldDB" id="A0A6A6VWQ2"/>
<dbReference type="Proteomes" id="UP000799437">
    <property type="component" value="Unassembled WGS sequence"/>
</dbReference>
<dbReference type="GeneID" id="54485593"/>
<name>A0A6A6VWQ2_9PEZI</name>
<evidence type="ECO:0000313" key="2">
    <source>
        <dbReference type="Proteomes" id="UP000799437"/>
    </source>
</evidence>
<organism evidence="1 2">
    <name type="scientific">Pseudovirgaria hyperparasitica</name>
    <dbReference type="NCBI Taxonomy" id="470096"/>
    <lineage>
        <taxon>Eukaryota</taxon>
        <taxon>Fungi</taxon>
        <taxon>Dikarya</taxon>
        <taxon>Ascomycota</taxon>
        <taxon>Pezizomycotina</taxon>
        <taxon>Dothideomycetes</taxon>
        <taxon>Dothideomycetes incertae sedis</taxon>
        <taxon>Acrospermales</taxon>
        <taxon>Acrospermaceae</taxon>
        <taxon>Pseudovirgaria</taxon>
    </lineage>
</organism>
<dbReference type="OrthoDB" id="3638842at2759"/>